<dbReference type="Proteomes" id="UP001178148">
    <property type="component" value="Unassembled WGS sequence"/>
</dbReference>
<reference evidence="1 2" key="1">
    <citation type="journal article" date="2023" name="bioRxiv">
        <title>An intranuclear bacterial parasite of deep-sea mussels expresses apoptosis inhibitors acquired from its host.</title>
        <authorList>
            <person name="Gonzalez Porras M.A."/>
            <person name="Assie A."/>
            <person name="Tietjen M."/>
            <person name="Violette M."/>
            <person name="Kleiner M."/>
            <person name="Gruber-Vodicka H."/>
            <person name="Dubilier N."/>
            <person name="Leisch N."/>
        </authorList>
    </citation>
    <scope>NUCLEOTIDE SEQUENCE [LARGE SCALE GENOMIC DNA]</scope>
    <source>
        <strain evidence="1">IAP13</strain>
    </source>
</reference>
<organism evidence="1 2">
    <name type="scientific">Candidatus Endonucleibacter bathymodioli</name>
    <dbReference type="NCBI Taxonomy" id="539814"/>
    <lineage>
        <taxon>Bacteria</taxon>
        <taxon>Pseudomonadati</taxon>
        <taxon>Pseudomonadota</taxon>
        <taxon>Gammaproteobacteria</taxon>
        <taxon>Oceanospirillales</taxon>
        <taxon>Endozoicomonadaceae</taxon>
        <taxon>Candidatus Endonucleibacter</taxon>
    </lineage>
</organism>
<evidence type="ECO:0000313" key="1">
    <source>
        <dbReference type="EMBL" id="MDP0588056.1"/>
    </source>
</evidence>
<proteinExistence type="predicted"/>
<name>A0AA90NZC3_9GAMM</name>
<protein>
    <submittedName>
        <fullName evidence="1">Uncharacterized protein</fullName>
    </submittedName>
</protein>
<accession>A0AA90NZC3</accession>
<keyword evidence="2" id="KW-1185">Reference proteome</keyword>
<gene>
    <name evidence="1" type="ORF">QS748_02155</name>
</gene>
<dbReference type="AlphaFoldDB" id="A0AA90NZC3"/>
<evidence type="ECO:0000313" key="2">
    <source>
        <dbReference type="Proteomes" id="UP001178148"/>
    </source>
</evidence>
<comment type="caution">
    <text evidence="1">The sequence shown here is derived from an EMBL/GenBank/DDBJ whole genome shotgun (WGS) entry which is preliminary data.</text>
</comment>
<sequence>MNHNKYKTLQDLVDSYIQSGLSAKEYVECCVDVGDISAAEALKLLSVLRDTQSVTFKLTEVNNDTFPGLKMSLMRKCDNGTISDSPLFKIAINESLNPDREEVIDILQKFAREIAILATQDELASSETVGTLDDLQEEWFHHPNIMPARSTRH</sequence>
<dbReference type="EMBL" id="JASXSV010000002">
    <property type="protein sequence ID" value="MDP0588056.1"/>
    <property type="molecule type" value="Genomic_DNA"/>
</dbReference>